<gene>
    <name evidence="4" type="ORF">OJAV_G00113620</name>
</gene>
<proteinExistence type="predicted"/>
<dbReference type="PANTHER" id="PTHR45710:SF31">
    <property type="entry name" value="EARLY ACTIVATION ANTIGEN CD69"/>
    <property type="match status" value="1"/>
</dbReference>
<keyword evidence="5" id="KW-1185">Reference proteome</keyword>
<dbReference type="OrthoDB" id="6337382at2759"/>
<dbReference type="SMART" id="SM00034">
    <property type="entry name" value="CLECT"/>
    <property type="match status" value="1"/>
</dbReference>
<dbReference type="InterPro" id="IPR016186">
    <property type="entry name" value="C-type_lectin-like/link_sf"/>
</dbReference>
<keyword evidence="2" id="KW-0812">Transmembrane</keyword>
<sequence>MKIRSIKIVQQTEKLKQKNLQAKRRKYFRVFKMSVGVFYFLILTGLMTRYLLLSLENKSMKNSYNLLQTELSVVNKTLLDEINQLKNKTEGKSCPEGWMRFRNRCYYKSTEKKTWFDSRIFCQDNGADLVTINSKEEQEFVSEMNQNDESWIGVVSQWSEKSTTKWKWVDGSPVLQQFWEKEFPKAQFNYYCAVALNAEGKWTQQYPIQDIYWICEK</sequence>
<dbReference type="AlphaFoldDB" id="A0A437CWP0"/>
<evidence type="ECO:0000259" key="3">
    <source>
        <dbReference type="PROSITE" id="PS50041"/>
    </source>
</evidence>
<comment type="subcellular location">
    <subcellularLocation>
        <location evidence="1">Cell membrane</location>
        <topology evidence="1">Single-pass type II membrane protein</topology>
    </subcellularLocation>
</comment>
<evidence type="ECO:0000256" key="1">
    <source>
        <dbReference type="ARBA" id="ARBA00004401"/>
    </source>
</evidence>
<dbReference type="PROSITE" id="PS50041">
    <property type="entry name" value="C_TYPE_LECTIN_2"/>
    <property type="match status" value="1"/>
</dbReference>
<keyword evidence="2" id="KW-0472">Membrane</keyword>
<dbReference type="InterPro" id="IPR050828">
    <property type="entry name" value="C-type_lectin/matrix_domain"/>
</dbReference>
<name>A0A437CWP0_ORYJA</name>
<keyword evidence="2" id="KW-1133">Transmembrane helix</keyword>
<evidence type="ECO:0000313" key="5">
    <source>
        <dbReference type="Proteomes" id="UP000283210"/>
    </source>
</evidence>
<dbReference type="PANTHER" id="PTHR45710">
    <property type="entry name" value="C-TYPE LECTIN DOMAIN-CONTAINING PROTEIN 180"/>
    <property type="match status" value="1"/>
</dbReference>
<dbReference type="SUPFAM" id="SSF56436">
    <property type="entry name" value="C-type lectin-like"/>
    <property type="match status" value="1"/>
</dbReference>
<dbReference type="InterPro" id="IPR001304">
    <property type="entry name" value="C-type_lectin-like"/>
</dbReference>
<dbReference type="EMBL" id="CM012447">
    <property type="protein sequence ID" value="RVE67062.1"/>
    <property type="molecule type" value="Genomic_DNA"/>
</dbReference>
<dbReference type="Gene3D" id="3.10.100.10">
    <property type="entry name" value="Mannose-Binding Protein A, subunit A"/>
    <property type="match status" value="1"/>
</dbReference>
<reference evidence="4 5" key="1">
    <citation type="submission" date="2018-11" db="EMBL/GenBank/DDBJ databases">
        <authorList>
            <person name="Lopez-Roques C."/>
            <person name="Donnadieu C."/>
            <person name="Bouchez O."/>
            <person name="Klopp C."/>
            <person name="Cabau C."/>
            <person name="Zahm M."/>
        </authorList>
    </citation>
    <scope>NUCLEOTIDE SEQUENCE [LARGE SCALE GENOMIC DNA]</scope>
    <source>
        <strain evidence="4">RS831</strain>
        <tissue evidence="4">Whole body</tissue>
    </source>
</reference>
<dbReference type="Proteomes" id="UP000283210">
    <property type="component" value="Chromosome 11"/>
</dbReference>
<organism evidence="4 5">
    <name type="scientific">Oryzias javanicus</name>
    <name type="common">Javanese ricefish</name>
    <name type="synonym">Aplocheilus javanicus</name>
    <dbReference type="NCBI Taxonomy" id="123683"/>
    <lineage>
        <taxon>Eukaryota</taxon>
        <taxon>Metazoa</taxon>
        <taxon>Chordata</taxon>
        <taxon>Craniata</taxon>
        <taxon>Vertebrata</taxon>
        <taxon>Euteleostomi</taxon>
        <taxon>Actinopterygii</taxon>
        <taxon>Neopterygii</taxon>
        <taxon>Teleostei</taxon>
        <taxon>Neoteleostei</taxon>
        <taxon>Acanthomorphata</taxon>
        <taxon>Ovalentaria</taxon>
        <taxon>Atherinomorphae</taxon>
        <taxon>Beloniformes</taxon>
        <taxon>Adrianichthyidae</taxon>
        <taxon>Oryziinae</taxon>
        <taxon>Oryzias</taxon>
    </lineage>
</organism>
<dbReference type="Pfam" id="PF00059">
    <property type="entry name" value="Lectin_C"/>
    <property type="match status" value="1"/>
</dbReference>
<protein>
    <recommendedName>
        <fullName evidence="3">C-type lectin domain-containing protein</fullName>
    </recommendedName>
</protein>
<feature type="transmembrane region" description="Helical" evidence="2">
    <location>
        <begin position="30"/>
        <end position="52"/>
    </location>
</feature>
<dbReference type="GO" id="GO:0005886">
    <property type="term" value="C:plasma membrane"/>
    <property type="evidence" value="ECO:0007669"/>
    <property type="project" value="UniProtKB-SubCell"/>
</dbReference>
<reference evidence="4 5" key="2">
    <citation type="submission" date="2019-01" db="EMBL/GenBank/DDBJ databases">
        <title>A chromosome length genome reference of the Java medaka (oryzias javanicus).</title>
        <authorList>
            <person name="Herpin A."/>
            <person name="Takehana Y."/>
            <person name="Naruse K."/>
            <person name="Ansai S."/>
            <person name="Kawaguchi M."/>
        </authorList>
    </citation>
    <scope>NUCLEOTIDE SEQUENCE [LARGE SCALE GENOMIC DNA]</scope>
    <source>
        <strain evidence="4">RS831</strain>
        <tissue evidence="4">Whole body</tissue>
    </source>
</reference>
<dbReference type="InterPro" id="IPR016187">
    <property type="entry name" value="CTDL_fold"/>
</dbReference>
<feature type="domain" description="C-type lectin" evidence="3">
    <location>
        <begin position="101"/>
        <end position="216"/>
    </location>
</feature>
<evidence type="ECO:0000256" key="2">
    <source>
        <dbReference type="SAM" id="Phobius"/>
    </source>
</evidence>
<accession>A0A437CWP0</accession>
<evidence type="ECO:0000313" key="4">
    <source>
        <dbReference type="EMBL" id="RVE67062.1"/>
    </source>
</evidence>